<sequence>MNLAVIAEVLDLILSDKFHIDSGRKGILEAVARQILLHKNGDTGTCQSHEVDTWATVLALMFFVENHRNKSKSISAESIVTELNNLLSEVP</sequence>
<organism evidence="1 2">
    <name type="scientific">Bacteroides oleiciplenus</name>
    <dbReference type="NCBI Taxonomy" id="626931"/>
    <lineage>
        <taxon>Bacteria</taxon>
        <taxon>Pseudomonadati</taxon>
        <taxon>Bacteroidota</taxon>
        <taxon>Bacteroidia</taxon>
        <taxon>Bacteroidales</taxon>
        <taxon>Bacteroidaceae</taxon>
        <taxon>Bacteroides</taxon>
    </lineage>
</organism>
<dbReference type="EMBL" id="QSUL01000023">
    <property type="protein sequence ID" value="RGN30984.1"/>
    <property type="molecule type" value="Genomic_DNA"/>
</dbReference>
<evidence type="ECO:0000313" key="2">
    <source>
        <dbReference type="Proteomes" id="UP000260983"/>
    </source>
</evidence>
<proteinExistence type="predicted"/>
<dbReference type="RefSeq" id="WP_044138607.1">
    <property type="nucleotide sequence ID" value="NZ_QSUL01000023.1"/>
</dbReference>
<gene>
    <name evidence="1" type="ORF">DXB65_21945</name>
</gene>
<dbReference type="Proteomes" id="UP000260983">
    <property type="component" value="Unassembled WGS sequence"/>
</dbReference>
<accession>A0A3E5B0H2</accession>
<dbReference type="AlphaFoldDB" id="A0A3E5B0H2"/>
<name>A0A3E5B0H2_9BACE</name>
<reference evidence="1 2" key="1">
    <citation type="submission" date="2018-08" db="EMBL/GenBank/DDBJ databases">
        <title>A genome reference for cultivated species of the human gut microbiota.</title>
        <authorList>
            <person name="Zou Y."/>
            <person name="Xue W."/>
            <person name="Luo G."/>
        </authorList>
    </citation>
    <scope>NUCLEOTIDE SEQUENCE [LARGE SCALE GENOMIC DNA]</scope>
    <source>
        <strain evidence="1 2">OM05-15BH</strain>
    </source>
</reference>
<protein>
    <submittedName>
        <fullName evidence="1">Uncharacterized protein</fullName>
    </submittedName>
</protein>
<evidence type="ECO:0000313" key="1">
    <source>
        <dbReference type="EMBL" id="RGN30984.1"/>
    </source>
</evidence>
<comment type="caution">
    <text evidence="1">The sequence shown here is derived from an EMBL/GenBank/DDBJ whole genome shotgun (WGS) entry which is preliminary data.</text>
</comment>